<dbReference type="Gene3D" id="3.80.30.20">
    <property type="entry name" value="tm_1862 like domain"/>
    <property type="match status" value="1"/>
</dbReference>
<dbReference type="InterPro" id="IPR051198">
    <property type="entry name" value="BchE-like"/>
</dbReference>
<protein>
    <submittedName>
        <fullName evidence="7">Fe-S oxidoreductase</fullName>
    </submittedName>
</protein>
<dbReference type="RefSeq" id="WP_075072777.1">
    <property type="nucleotide sequence ID" value="NZ_DF967972.1"/>
</dbReference>
<dbReference type="PROSITE" id="PS51918">
    <property type="entry name" value="RADICAL_SAM"/>
    <property type="match status" value="1"/>
</dbReference>
<feature type="domain" description="Radical SAM core" evidence="6">
    <location>
        <begin position="269"/>
        <end position="502"/>
    </location>
</feature>
<dbReference type="STRING" id="360412.LARV_01197"/>
<dbReference type="Pfam" id="PF04055">
    <property type="entry name" value="Radical_SAM"/>
    <property type="match status" value="1"/>
</dbReference>
<evidence type="ECO:0000256" key="4">
    <source>
        <dbReference type="ARBA" id="ARBA00023004"/>
    </source>
</evidence>
<keyword evidence="2" id="KW-0949">S-adenosyl-L-methionine</keyword>
<sequence length="547" mass="62474">MDEPLEVAKDYQNLGTRRIAKLREANFPDADPMVRAGISSQKRSPDAVDILLVNPPSPDGGIWIRSQHRVGRRSRENMVWPQVSLAQMAAILRDQYTVKVLDCIGSKIDWKAFVGLLDKYQPKYYMTQVTAPTLENDMYGTFLAKNRGAKTIAFGTHVTPIPVETMQGFATLDFVLFGEPDLTIRDLLDHLEGKTDQRPPEIQRMFDKEMGYKPSIVDGKPDLHGVRGIVWRDGDRIVKNIPRPFIADLDDLPIPAHELLPLQSYKMPMMKGPFTFIVTGRGCTAGCTYCIKHVSYQYTVRLRSPQKIVEELWVLNKLGIHNIHMYADLFTVSRDQVVELCNLILEQGLKIHWTCNSRVDYVDEEMLALMAKAGCWFISWGIESGNEQILKHARKGAYPDRARNSLALSKKAGINNWGYFIIGLPGETEETIRQTIDFAKSLPLDIALFHIAAPYPGTPFFFEVVENGWFRKDTRWEQVDMDKETVLDYPHLPAERLMYWQKRAWREWALRPGPALTYLKMLFSDPSTFTNAVSVGLQHLAWQVGQK</sequence>
<dbReference type="EMBL" id="DF967972">
    <property type="protein sequence ID" value="GAP13443.1"/>
    <property type="molecule type" value="Genomic_DNA"/>
</dbReference>
<reference evidence="7" key="1">
    <citation type="submission" date="2015-07" db="EMBL/GenBank/DDBJ databases">
        <title>Draft Genome Sequences of Anaerolinea thermolimosa IMO-1, Bellilinea caldifistulae GOMI-1, Leptolinea tardivitalis YMTK-2, Levilinea saccharolytica KIBI-1,Longilinea arvoryzae KOME-1, Previously Described as Members of the Anaerolineaceae (Chloroflexi).</title>
        <authorList>
            <person name="Sekiguchi Y."/>
            <person name="Ohashi A."/>
            <person name="Matsuura N."/>
            <person name="Tourlousse M.D."/>
        </authorList>
    </citation>
    <scope>NUCLEOTIDE SEQUENCE [LARGE SCALE GENOMIC DNA]</scope>
    <source>
        <strain evidence="7">KOME-1</strain>
    </source>
</reference>
<dbReference type="SFLD" id="SFLDS00029">
    <property type="entry name" value="Radical_SAM"/>
    <property type="match status" value="1"/>
</dbReference>
<dbReference type="InterPro" id="IPR058240">
    <property type="entry name" value="rSAM_sf"/>
</dbReference>
<gene>
    <name evidence="7" type="ORF">LARV_01197</name>
</gene>
<dbReference type="GO" id="GO:0003824">
    <property type="term" value="F:catalytic activity"/>
    <property type="evidence" value="ECO:0007669"/>
    <property type="project" value="InterPro"/>
</dbReference>
<evidence type="ECO:0000256" key="3">
    <source>
        <dbReference type="ARBA" id="ARBA00022723"/>
    </source>
</evidence>
<accession>A0A0S7BFT5</accession>
<dbReference type="PANTHER" id="PTHR43409">
    <property type="entry name" value="ANAEROBIC MAGNESIUM-PROTOPORPHYRIN IX MONOMETHYL ESTER CYCLASE-RELATED"/>
    <property type="match status" value="1"/>
</dbReference>
<dbReference type="GO" id="GO:0005829">
    <property type="term" value="C:cytosol"/>
    <property type="evidence" value="ECO:0007669"/>
    <property type="project" value="TreeGrafter"/>
</dbReference>
<evidence type="ECO:0000259" key="6">
    <source>
        <dbReference type="PROSITE" id="PS51918"/>
    </source>
</evidence>
<evidence type="ECO:0000256" key="5">
    <source>
        <dbReference type="ARBA" id="ARBA00023014"/>
    </source>
</evidence>
<dbReference type="InterPro" id="IPR007197">
    <property type="entry name" value="rSAM"/>
</dbReference>
<evidence type="ECO:0000313" key="8">
    <source>
        <dbReference type="Proteomes" id="UP000055060"/>
    </source>
</evidence>
<dbReference type="InterPro" id="IPR023404">
    <property type="entry name" value="rSAM_horseshoe"/>
</dbReference>
<dbReference type="Proteomes" id="UP000055060">
    <property type="component" value="Unassembled WGS sequence"/>
</dbReference>
<dbReference type="SFLD" id="SFLDG01082">
    <property type="entry name" value="B12-binding_domain_containing"/>
    <property type="match status" value="1"/>
</dbReference>
<keyword evidence="8" id="KW-1185">Reference proteome</keyword>
<name>A0A0S7BFT5_9CHLR</name>
<proteinExistence type="predicted"/>
<dbReference type="SUPFAM" id="SSF102114">
    <property type="entry name" value="Radical SAM enzymes"/>
    <property type="match status" value="1"/>
</dbReference>
<keyword evidence="4" id="KW-0408">Iron</keyword>
<dbReference type="InterPro" id="IPR034466">
    <property type="entry name" value="Methyltransferase_Class_B"/>
</dbReference>
<keyword evidence="5" id="KW-0411">Iron-sulfur</keyword>
<dbReference type="InterPro" id="IPR006638">
    <property type="entry name" value="Elp3/MiaA/NifB-like_rSAM"/>
</dbReference>
<dbReference type="SMART" id="SM00729">
    <property type="entry name" value="Elp3"/>
    <property type="match status" value="1"/>
</dbReference>
<dbReference type="GO" id="GO:0051539">
    <property type="term" value="F:4 iron, 4 sulfur cluster binding"/>
    <property type="evidence" value="ECO:0007669"/>
    <property type="project" value="UniProtKB-KW"/>
</dbReference>
<dbReference type="CDD" id="cd01335">
    <property type="entry name" value="Radical_SAM"/>
    <property type="match status" value="1"/>
</dbReference>
<evidence type="ECO:0000313" key="7">
    <source>
        <dbReference type="EMBL" id="GAP13443.1"/>
    </source>
</evidence>
<dbReference type="AlphaFoldDB" id="A0A0S7BFT5"/>
<comment type="cofactor">
    <cofactor evidence="1">
        <name>[4Fe-4S] cluster</name>
        <dbReference type="ChEBI" id="CHEBI:49883"/>
    </cofactor>
</comment>
<organism evidence="7">
    <name type="scientific">Longilinea arvoryzae</name>
    <dbReference type="NCBI Taxonomy" id="360412"/>
    <lineage>
        <taxon>Bacteria</taxon>
        <taxon>Bacillati</taxon>
        <taxon>Chloroflexota</taxon>
        <taxon>Anaerolineae</taxon>
        <taxon>Anaerolineales</taxon>
        <taxon>Anaerolineaceae</taxon>
        <taxon>Longilinea</taxon>
    </lineage>
</organism>
<dbReference type="Gene3D" id="3.40.50.280">
    <property type="entry name" value="Cobalamin-binding domain"/>
    <property type="match status" value="1"/>
</dbReference>
<evidence type="ECO:0000256" key="2">
    <source>
        <dbReference type="ARBA" id="ARBA00022691"/>
    </source>
</evidence>
<dbReference type="OrthoDB" id="9801424at2"/>
<dbReference type="GO" id="GO:0046872">
    <property type="term" value="F:metal ion binding"/>
    <property type="evidence" value="ECO:0007669"/>
    <property type="project" value="UniProtKB-KW"/>
</dbReference>
<dbReference type="PANTHER" id="PTHR43409:SF16">
    <property type="entry name" value="SLR0320 PROTEIN"/>
    <property type="match status" value="1"/>
</dbReference>
<evidence type="ECO:0000256" key="1">
    <source>
        <dbReference type="ARBA" id="ARBA00001966"/>
    </source>
</evidence>
<keyword evidence="3" id="KW-0479">Metal-binding</keyword>
<dbReference type="SFLD" id="SFLDG01123">
    <property type="entry name" value="methyltransferase_(Class_B)"/>
    <property type="match status" value="1"/>
</dbReference>